<dbReference type="InterPro" id="IPR019932">
    <property type="entry name" value="CHP03543"/>
</dbReference>
<gene>
    <name evidence="2" type="ORF">R6G80_04525</name>
    <name evidence="1" type="ORF">R6G86_01195</name>
</gene>
<dbReference type="EMBL" id="JAWNGC010000004">
    <property type="protein sequence ID" value="MDY5154989.1"/>
    <property type="molecule type" value="Genomic_DNA"/>
</dbReference>
<proteinExistence type="predicted"/>
<protein>
    <submittedName>
        <fullName evidence="2">DivIVA domain-containing protein</fullName>
    </submittedName>
</protein>
<dbReference type="NCBIfam" id="TIGR03544">
    <property type="entry name" value="DivI1A_domain"/>
    <property type="match status" value="2"/>
</dbReference>
<organism evidence="2 4">
    <name type="scientific">Actinotignum urinale</name>
    <dbReference type="NCBI Taxonomy" id="190146"/>
    <lineage>
        <taxon>Bacteria</taxon>
        <taxon>Bacillati</taxon>
        <taxon>Actinomycetota</taxon>
        <taxon>Actinomycetes</taxon>
        <taxon>Actinomycetales</taxon>
        <taxon>Actinomycetaceae</taxon>
        <taxon>Actinotignum</taxon>
    </lineage>
</organism>
<evidence type="ECO:0000313" key="4">
    <source>
        <dbReference type="Proteomes" id="UP001281731"/>
    </source>
</evidence>
<dbReference type="InterPro" id="IPR019933">
    <property type="entry name" value="DivIVA_domain"/>
</dbReference>
<reference evidence="2 3" key="1">
    <citation type="submission" date="2023-10" db="EMBL/GenBank/DDBJ databases">
        <title>Whole Genome based description of the genera Actinobaculum and Actinotignum reveals a complex phylogenetic relationship within the species included in the genus Actinotignum.</title>
        <authorList>
            <person name="Jensen C.S."/>
            <person name="Dargis R."/>
            <person name="Kemp M."/>
            <person name="Christensen J.J."/>
        </authorList>
    </citation>
    <scope>NUCLEOTIDE SEQUENCE</scope>
    <source>
        <strain evidence="2">SLA_B511</strain>
        <strain evidence="1 3">SLA_B974</strain>
    </source>
</reference>
<comment type="caution">
    <text evidence="2">The sequence shown here is derived from an EMBL/GenBank/DDBJ whole genome shotgun (WGS) entry which is preliminary data.</text>
</comment>
<sequence length="179" mass="20536">MTDFQQVTVFSRGYNRDEVDDFFTRAKKAYSQGDGTMDETDVRAVVFHNQRGGYNTQDVDAALNRLEGAFIALKRAGVISARGEQEWLNLAYEDAKSLYPRMLRPRGQRFAHPDRWGYKIEDVDNFVNRLAKYFDGETDLTSKDIRSVTFKEAKGNKAYDEKIVDVYLERAIGVLLAVE</sequence>
<dbReference type="Proteomes" id="UP001281731">
    <property type="component" value="Unassembled WGS sequence"/>
</dbReference>
<evidence type="ECO:0000313" key="2">
    <source>
        <dbReference type="EMBL" id="MDY5154989.1"/>
    </source>
</evidence>
<dbReference type="NCBIfam" id="TIGR03543">
    <property type="entry name" value="divI1A_rptt_fam"/>
    <property type="match status" value="1"/>
</dbReference>
<dbReference type="EMBL" id="JAWNGA010000001">
    <property type="protein sequence ID" value="MDY5132359.1"/>
    <property type="molecule type" value="Genomic_DNA"/>
</dbReference>
<keyword evidence="3" id="KW-1185">Reference proteome</keyword>
<evidence type="ECO:0000313" key="1">
    <source>
        <dbReference type="EMBL" id="MDY5132359.1"/>
    </source>
</evidence>
<evidence type="ECO:0000313" key="3">
    <source>
        <dbReference type="Proteomes" id="UP001275049"/>
    </source>
</evidence>
<dbReference type="AlphaFoldDB" id="A0AAW9HTM3"/>
<dbReference type="Proteomes" id="UP001275049">
    <property type="component" value="Unassembled WGS sequence"/>
</dbReference>
<accession>A0AAW9HTM3</accession>
<dbReference type="RefSeq" id="WP_022865715.1">
    <property type="nucleotide sequence ID" value="NZ_CAMYCL010000023.1"/>
</dbReference>
<name>A0AAW9HTM3_9ACTO</name>